<keyword evidence="2" id="KW-0564">Palmitate</keyword>
<reference evidence="5" key="1">
    <citation type="submission" date="2017-06" db="EMBL/GenBank/DDBJ databases">
        <authorList>
            <person name="Varghese N."/>
            <person name="Submissions S."/>
        </authorList>
    </citation>
    <scope>NUCLEOTIDE SEQUENCE [LARGE SCALE GENOMIC DNA]</scope>
    <source>
        <strain evidence="5">NKM1</strain>
    </source>
</reference>
<keyword evidence="2" id="KW-1134">Transmembrane beta strand</keyword>
<name>A0A239L9H9_9BACT</name>
<dbReference type="RefSeq" id="WP_245842870.1">
    <property type="nucleotide sequence ID" value="NZ_FZOQ01000038.1"/>
</dbReference>
<dbReference type="GO" id="GO:0005886">
    <property type="term" value="C:plasma membrane"/>
    <property type="evidence" value="ECO:0007669"/>
    <property type="project" value="UniProtKB-SubCell"/>
</dbReference>
<evidence type="ECO:0000256" key="1">
    <source>
        <dbReference type="ARBA" id="ARBA00007613"/>
    </source>
</evidence>
<comment type="subcellular location">
    <subcellularLocation>
        <location evidence="2">Cell membrane</location>
        <topology evidence="2">Lipid-anchor</topology>
    </subcellularLocation>
</comment>
<sequence>MENSTPADSPSKDRARAMPGLFTLCCCTILWLTACSRKVAEVRLPYDTPETFSLAGETEVPDLWWLAFDDPLLHMLEDSAFASNLPLKIAWYQVAEAEALVDIASSAKVPDIFLQLQSGISRPEPDFVGGENTQLSLRAGYEADLWGRIRYSVHAEEYRFIANYYDYRTAAVTLSAEVALAWYRLKATNIQLQLVEEQLETNEQVLALIRNRFASGQVRGVDVLRQQQLIESTRQQEIALELQRELLENQLSILLGQAPDALLEAPAELPALPPLPLTGIPLQLVNRRPDVLSAFYRLQSADREVASAISNKYPRLNFSLNAAVRSNSLTGLFESQAISLASSLLAPVFYGGRLRAQVDRAEAVRQQLLYDYGQTVLLAFQEVENALIREVKQVQRIEVIQEQVELAEKAFGQLRIEYLNGTIPYLDVLVTLNQQQQLRRDLVEAKLNLLEIRIALYRSLAGGFETELEELMEEELEEELEEL</sequence>
<accession>A0A239L9H9</accession>
<comment type="similarity">
    <text evidence="1 2">Belongs to the outer membrane factor (OMF) (TC 1.B.17) family.</text>
</comment>
<dbReference type="Gene3D" id="1.20.1600.10">
    <property type="entry name" value="Outer membrane efflux proteins (OEP)"/>
    <property type="match status" value="1"/>
</dbReference>
<organism evidence="4 5">
    <name type="scientific">Pontibacter ummariensis</name>
    <dbReference type="NCBI Taxonomy" id="1610492"/>
    <lineage>
        <taxon>Bacteria</taxon>
        <taxon>Pseudomonadati</taxon>
        <taxon>Bacteroidota</taxon>
        <taxon>Cytophagia</taxon>
        <taxon>Cytophagales</taxon>
        <taxon>Hymenobacteraceae</taxon>
        <taxon>Pontibacter</taxon>
    </lineage>
</organism>
<proteinExistence type="inferred from homology"/>
<feature type="coiled-coil region" evidence="3">
    <location>
        <begin position="397"/>
        <end position="453"/>
    </location>
</feature>
<evidence type="ECO:0000256" key="3">
    <source>
        <dbReference type="SAM" id="Coils"/>
    </source>
</evidence>
<dbReference type="Gene3D" id="2.20.200.10">
    <property type="entry name" value="Outer membrane efflux proteins (OEP)"/>
    <property type="match status" value="1"/>
</dbReference>
<dbReference type="GO" id="GO:0015562">
    <property type="term" value="F:efflux transmembrane transporter activity"/>
    <property type="evidence" value="ECO:0007669"/>
    <property type="project" value="InterPro"/>
</dbReference>
<dbReference type="SUPFAM" id="SSF56954">
    <property type="entry name" value="Outer membrane efflux proteins (OEP)"/>
    <property type="match status" value="1"/>
</dbReference>
<feature type="coiled-coil region" evidence="3">
    <location>
        <begin position="185"/>
        <end position="250"/>
    </location>
</feature>
<keyword evidence="3" id="KW-0175">Coiled coil</keyword>
<dbReference type="Proteomes" id="UP000198432">
    <property type="component" value="Unassembled WGS sequence"/>
</dbReference>
<keyword evidence="2 4" id="KW-0449">Lipoprotein</keyword>
<dbReference type="InterPro" id="IPR010131">
    <property type="entry name" value="MdtP/NodT-like"/>
</dbReference>
<keyword evidence="2" id="KW-0472">Membrane</keyword>
<dbReference type="Pfam" id="PF02321">
    <property type="entry name" value="OEP"/>
    <property type="match status" value="2"/>
</dbReference>
<keyword evidence="5" id="KW-1185">Reference proteome</keyword>
<gene>
    <name evidence="4" type="ORF">SAMN06296052_13812</name>
</gene>
<keyword evidence="2" id="KW-0812">Transmembrane</keyword>
<evidence type="ECO:0000313" key="5">
    <source>
        <dbReference type="Proteomes" id="UP000198432"/>
    </source>
</evidence>
<dbReference type="PANTHER" id="PTHR30203">
    <property type="entry name" value="OUTER MEMBRANE CATION EFFLUX PROTEIN"/>
    <property type="match status" value="1"/>
</dbReference>
<dbReference type="AlphaFoldDB" id="A0A239L9H9"/>
<protein>
    <submittedName>
        <fullName evidence="4">Efflux transporter, outer membrane factor (OMF) lipoprotein, NodT family</fullName>
    </submittedName>
</protein>
<evidence type="ECO:0000256" key="2">
    <source>
        <dbReference type="RuleBase" id="RU362097"/>
    </source>
</evidence>
<dbReference type="PANTHER" id="PTHR30203:SF33">
    <property type="entry name" value="BLR4455 PROTEIN"/>
    <property type="match status" value="1"/>
</dbReference>
<evidence type="ECO:0000313" key="4">
    <source>
        <dbReference type="EMBL" id="SNT27287.1"/>
    </source>
</evidence>
<dbReference type="NCBIfam" id="TIGR01845">
    <property type="entry name" value="outer_NodT"/>
    <property type="match status" value="1"/>
</dbReference>
<dbReference type="EMBL" id="FZOQ01000038">
    <property type="protein sequence ID" value="SNT27287.1"/>
    <property type="molecule type" value="Genomic_DNA"/>
</dbReference>
<dbReference type="InterPro" id="IPR003423">
    <property type="entry name" value="OMP_efflux"/>
</dbReference>